<name>A0A8T1VI92_9STRA</name>
<evidence type="ECO:0008006" key="4">
    <source>
        <dbReference type="Google" id="ProtNLM"/>
    </source>
</evidence>
<feature type="compositionally biased region" description="Pro residues" evidence="1">
    <location>
        <begin position="12"/>
        <end position="21"/>
    </location>
</feature>
<reference evidence="2" key="1">
    <citation type="submission" date="2021-02" db="EMBL/GenBank/DDBJ databases">
        <authorList>
            <person name="Palmer J.M."/>
        </authorList>
    </citation>
    <scope>NUCLEOTIDE SEQUENCE</scope>
    <source>
        <strain evidence="2">SCRP734</strain>
    </source>
</reference>
<dbReference type="EMBL" id="JAGDFM010000369">
    <property type="protein sequence ID" value="KAG7379134.1"/>
    <property type="molecule type" value="Genomic_DNA"/>
</dbReference>
<feature type="region of interest" description="Disordered" evidence="1">
    <location>
        <begin position="1"/>
        <end position="34"/>
    </location>
</feature>
<protein>
    <recommendedName>
        <fullName evidence="4">BED-type domain-containing protein</fullName>
    </recommendedName>
</protein>
<feature type="region of interest" description="Disordered" evidence="1">
    <location>
        <begin position="182"/>
        <end position="217"/>
    </location>
</feature>
<accession>A0A8T1VI92</accession>
<keyword evidence="3" id="KW-1185">Reference proteome</keyword>
<organism evidence="2 3">
    <name type="scientific">Phytophthora pseudosyringae</name>
    <dbReference type="NCBI Taxonomy" id="221518"/>
    <lineage>
        <taxon>Eukaryota</taxon>
        <taxon>Sar</taxon>
        <taxon>Stramenopiles</taxon>
        <taxon>Oomycota</taxon>
        <taxon>Peronosporomycetes</taxon>
        <taxon>Peronosporales</taxon>
        <taxon>Peronosporaceae</taxon>
        <taxon>Phytophthora</taxon>
    </lineage>
</organism>
<proteinExistence type="predicted"/>
<dbReference type="Proteomes" id="UP000694044">
    <property type="component" value="Unassembled WGS sequence"/>
</dbReference>
<gene>
    <name evidence="2" type="ORF">PHYPSEUDO_008942</name>
</gene>
<dbReference type="OrthoDB" id="157635at2759"/>
<evidence type="ECO:0000313" key="2">
    <source>
        <dbReference type="EMBL" id="KAG7379134.1"/>
    </source>
</evidence>
<evidence type="ECO:0000256" key="1">
    <source>
        <dbReference type="SAM" id="MobiDB-lite"/>
    </source>
</evidence>
<dbReference type="AlphaFoldDB" id="A0A8T1VI92"/>
<feature type="compositionally biased region" description="Basic and acidic residues" evidence="1">
    <location>
        <begin position="182"/>
        <end position="191"/>
    </location>
</feature>
<evidence type="ECO:0000313" key="3">
    <source>
        <dbReference type="Proteomes" id="UP000694044"/>
    </source>
</evidence>
<comment type="caution">
    <text evidence="2">The sequence shown here is derived from an EMBL/GenBank/DDBJ whole genome shotgun (WGS) entry which is preliminary data.</text>
</comment>
<sequence length="217" mass="23822">MSSELGNMLPLPATPPAPAAPAPKKKKPGRTPSLIWQLLTDEADPQRRNAAACKHCKQQVLYYKKSEQAVRHLKKCAPFQELQHQFSFVSQFSDVLPLYNQKVNAKGPAKKRAKTDPGLAQAQRAQMEALQLQQAGGALAMTSSALDPAAVQHAQVMNQMAMQQSLPEGLMDPAAMTMALKDDAKEKAIAKERKRNGPLTKNQSERFEEALAMHARS</sequence>